<comment type="subcellular location">
    <subcellularLocation>
        <location evidence="2">Cell membrane</location>
        <topology evidence="2">Multi-pass membrane protein</topology>
    </subcellularLocation>
</comment>
<feature type="transmembrane region" description="Helical" evidence="10">
    <location>
        <begin position="105"/>
        <end position="125"/>
    </location>
</feature>
<comment type="similarity">
    <text evidence="3">Belongs to the nicotinamide ribonucleoside (NR) uptake permease (TC 4.B.1) family.</text>
</comment>
<dbReference type="EMBL" id="BNAG01000005">
    <property type="protein sequence ID" value="GHE74797.1"/>
    <property type="molecule type" value="Genomic_DNA"/>
</dbReference>
<evidence type="ECO:0000256" key="5">
    <source>
        <dbReference type="ARBA" id="ARBA00022448"/>
    </source>
</evidence>
<feature type="transmembrane region" description="Helical" evidence="10">
    <location>
        <begin position="19"/>
        <end position="36"/>
    </location>
</feature>
<evidence type="ECO:0000313" key="11">
    <source>
        <dbReference type="EMBL" id="GHE74797.1"/>
    </source>
</evidence>
<proteinExistence type="inferred from homology"/>
<keyword evidence="5" id="KW-0813">Transport</keyword>
<evidence type="ECO:0000256" key="9">
    <source>
        <dbReference type="ARBA" id="ARBA00023136"/>
    </source>
</evidence>
<dbReference type="Pfam" id="PF04973">
    <property type="entry name" value="NMN_transporter"/>
    <property type="match status" value="1"/>
</dbReference>
<dbReference type="RefSeq" id="WP_189631547.1">
    <property type="nucleotide sequence ID" value="NZ_BNAG01000005.1"/>
</dbReference>
<dbReference type="Proteomes" id="UP000658258">
    <property type="component" value="Unassembled WGS sequence"/>
</dbReference>
<accession>A0ABQ3ICW3</accession>
<evidence type="ECO:0000256" key="6">
    <source>
        <dbReference type="ARBA" id="ARBA00022475"/>
    </source>
</evidence>
<keyword evidence="12" id="KW-1185">Reference proteome</keyword>
<sequence>MHLNEIWQDIVANVQAFDFWGLIAFVSGILAVVYLIKENIWTWPFGIIYTIISLFVFYESRLYGDLLLHIFFLVLNVYGWIHWIKGKEKKQEALPVTRLSLGSGLTYLAVSGLFIYLFAQFLMQLPVWFEGIDAPSLPYWDSATSMLSVTAMWLTARKKLDNWYYWFAIDVLATGIYFYKELYFYSVLYLVYISMAVAGYLAWKKSMHLNPISE</sequence>
<keyword evidence="7 10" id="KW-0812">Transmembrane</keyword>
<comment type="function">
    <text evidence="1">Required for nicotinamide riboside transport across the inner membrane.</text>
</comment>
<protein>
    <recommendedName>
        <fullName evidence="4">Nicotinamide riboside transporter PnuC</fullName>
    </recommendedName>
</protein>
<feature type="transmembrane region" description="Helical" evidence="10">
    <location>
        <begin position="66"/>
        <end position="84"/>
    </location>
</feature>
<feature type="transmembrane region" description="Helical" evidence="10">
    <location>
        <begin position="163"/>
        <end position="179"/>
    </location>
</feature>
<keyword evidence="9 10" id="KW-0472">Membrane</keyword>
<evidence type="ECO:0000256" key="1">
    <source>
        <dbReference type="ARBA" id="ARBA00002672"/>
    </source>
</evidence>
<evidence type="ECO:0000256" key="10">
    <source>
        <dbReference type="SAM" id="Phobius"/>
    </source>
</evidence>
<evidence type="ECO:0000256" key="2">
    <source>
        <dbReference type="ARBA" id="ARBA00004651"/>
    </source>
</evidence>
<reference evidence="12" key="1">
    <citation type="journal article" date="2019" name="Int. J. Syst. Evol. Microbiol.">
        <title>The Global Catalogue of Microorganisms (GCM) 10K type strain sequencing project: providing services to taxonomists for standard genome sequencing and annotation.</title>
        <authorList>
            <consortium name="The Broad Institute Genomics Platform"/>
            <consortium name="The Broad Institute Genome Sequencing Center for Infectious Disease"/>
            <person name="Wu L."/>
            <person name="Ma J."/>
        </authorList>
    </citation>
    <scope>NUCLEOTIDE SEQUENCE [LARGE SCALE GENOMIC DNA]</scope>
    <source>
        <strain evidence="12">CGMCC 1.15111</strain>
    </source>
</reference>
<organism evidence="11 12">
    <name type="scientific">Roseivirga thermotolerans</name>
    <dbReference type="NCBI Taxonomy" id="1758176"/>
    <lineage>
        <taxon>Bacteria</taxon>
        <taxon>Pseudomonadati</taxon>
        <taxon>Bacteroidota</taxon>
        <taxon>Cytophagia</taxon>
        <taxon>Cytophagales</taxon>
        <taxon>Roseivirgaceae</taxon>
        <taxon>Roseivirga</taxon>
    </lineage>
</organism>
<keyword evidence="6" id="KW-1003">Cell membrane</keyword>
<dbReference type="PANTHER" id="PTHR36122">
    <property type="entry name" value="NICOTINAMIDE RIBOSIDE TRANSPORTER PNUC"/>
    <property type="match status" value="1"/>
</dbReference>
<evidence type="ECO:0000256" key="8">
    <source>
        <dbReference type="ARBA" id="ARBA00022989"/>
    </source>
</evidence>
<dbReference type="NCBIfam" id="TIGR01528">
    <property type="entry name" value="NMN_trans_PnuC"/>
    <property type="match status" value="1"/>
</dbReference>
<feature type="transmembrane region" description="Helical" evidence="10">
    <location>
        <begin position="43"/>
        <end position="60"/>
    </location>
</feature>
<evidence type="ECO:0000256" key="4">
    <source>
        <dbReference type="ARBA" id="ARBA00017522"/>
    </source>
</evidence>
<dbReference type="InterPro" id="IPR006419">
    <property type="entry name" value="NMN_transpt_PnuC"/>
</dbReference>
<evidence type="ECO:0000256" key="7">
    <source>
        <dbReference type="ARBA" id="ARBA00022692"/>
    </source>
</evidence>
<evidence type="ECO:0000313" key="12">
    <source>
        <dbReference type="Proteomes" id="UP000658258"/>
    </source>
</evidence>
<comment type="caution">
    <text evidence="11">The sequence shown here is derived from an EMBL/GenBank/DDBJ whole genome shotgun (WGS) entry which is preliminary data.</text>
</comment>
<name>A0ABQ3ICW3_9BACT</name>
<dbReference type="PANTHER" id="PTHR36122:SF2">
    <property type="entry name" value="NICOTINAMIDE RIBOSIDE TRANSPORTER PNUC"/>
    <property type="match status" value="1"/>
</dbReference>
<keyword evidence="8 10" id="KW-1133">Transmembrane helix</keyword>
<evidence type="ECO:0000256" key="3">
    <source>
        <dbReference type="ARBA" id="ARBA00006669"/>
    </source>
</evidence>
<feature type="transmembrane region" description="Helical" evidence="10">
    <location>
        <begin position="185"/>
        <end position="203"/>
    </location>
</feature>
<gene>
    <name evidence="11" type="ORF">GCM10011340_34440</name>
</gene>